<dbReference type="Proteomes" id="UP001199659">
    <property type="component" value="Chromosome"/>
</dbReference>
<comment type="similarity">
    <text evidence="1">Belongs to the Rpn/YhgA-like nuclease family.</text>
</comment>
<evidence type="ECO:0000313" key="4">
    <source>
        <dbReference type="Proteomes" id="UP001199659"/>
    </source>
</evidence>
<organism evidence="3 4">
    <name type="scientific">Pseudocitrobacter corydidari</name>
    <dbReference type="NCBI Taxonomy" id="2891570"/>
    <lineage>
        <taxon>Bacteria</taxon>
        <taxon>Pseudomonadati</taxon>
        <taxon>Pseudomonadota</taxon>
        <taxon>Gammaproteobacteria</taxon>
        <taxon>Enterobacterales</taxon>
        <taxon>Enterobacteriaceae</taxon>
        <taxon>Pseudocitrobacter</taxon>
    </lineage>
</organism>
<dbReference type="InterPro" id="IPR010106">
    <property type="entry name" value="RpnA"/>
</dbReference>
<proteinExistence type="inferred from homology"/>
<keyword evidence="4" id="KW-1185">Reference proteome</keyword>
<dbReference type="InterPro" id="IPR006842">
    <property type="entry name" value="Transposase_31"/>
</dbReference>
<sequence>MADATTPHDAVFKAFLSRPETARDFMEIHLPPALVKLCRLDTLHLEASSFVEENLRQYYNDVLYSLETSKGSGYVYVLIEHQSSPDENMAFRLLRYAIATMQRHLEAGNKTLPLVIPILFYQGKRSPYPWSMNWLDAFPDPDTARELYFHAFPLVDITLIPDDEIMQHRSMAALTLVQKHIRQRDMATLLDKLAQILTLEQMSGQQIRTLVKYMMLAGEEKDVQTLLYGLAQRVPQHGEELMTLAEKLLSDGRREGRKEGRKEGKQIALLDVAKTMLQRGFDFQTIMEMTGLSQDDLKQLQH</sequence>
<evidence type="ECO:0000256" key="1">
    <source>
        <dbReference type="ARBA" id="ARBA00009787"/>
    </source>
</evidence>
<evidence type="ECO:0000313" key="3">
    <source>
        <dbReference type="EMBL" id="UGS42635.1"/>
    </source>
</evidence>
<dbReference type="EMBL" id="CP087880">
    <property type="protein sequence ID" value="UGS42635.1"/>
    <property type="molecule type" value="Genomic_DNA"/>
</dbReference>
<dbReference type="RefSeq" id="WP_231825705.1">
    <property type="nucleotide sequence ID" value="NZ_CP087880.1"/>
</dbReference>
<name>A0ABY3S798_9ENTR</name>
<protein>
    <submittedName>
        <fullName evidence="3">ISNCY family transposase ISRor2</fullName>
    </submittedName>
</protein>
<accession>A0ABY3S798</accession>
<dbReference type="InterPro" id="IPR051699">
    <property type="entry name" value="Rpn/YhgA-like_nuclease"/>
</dbReference>
<dbReference type="PANTHER" id="PTHR34611">
    <property type="match status" value="1"/>
</dbReference>
<dbReference type="PANTHER" id="PTHR34611:SF2">
    <property type="entry name" value="INACTIVE RECOMBINATION-PROMOTING NUCLEASE-LIKE PROTEIN RPNE-RELATED"/>
    <property type="match status" value="1"/>
</dbReference>
<gene>
    <name evidence="3" type="ORF">G163CM_33840</name>
</gene>
<reference evidence="3 4" key="1">
    <citation type="journal article" date="2022" name="Int. J. Syst. Evol. Microbiol.">
        <title>Pseudocitrobacter corydidari sp. nov., isolated from the Asian emerald cockroach Corydidarum magnifica.</title>
        <authorList>
            <person name="Guzman J."/>
            <person name="Poehlein A."/>
            <person name="Glaeser S.P."/>
            <person name="Schwengers O."/>
            <person name="Blom J."/>
            <person name="Hollensteiner J."/>
            <person name="Kampfer P."/>
            <person name="Vilcinskas A."/>
        </authorList>
    </citation>
    <scope>NUCLEOTIDE SEQUENCE [LARGE SCALE GENOMIC DNA]</scope>
    <source>
        <strain evidence="3">G163CM</strain>
    </source>
</reference>
<dbReference type="Pfam" id="PF04754">
    <property type="entry name" value="Transposase_31"/>
    <property type="match status" value="1"/>
</dbReference>
<dbReference type="NCBIfam" id="TIGR01784">
    <property type="entry name" value="T_den_put_tspse"/>
    <property type="match status" value="1"/>
</dbReference>
<feature type="domain" description="Transposase (putative) YhgA-like" evidence="2">
    <location>
        <begin position="6"/>
        <end position="206"/>
    </location>
</feature>
<evidence type="ECO:0000259" key="2">
    <source>
        <dbReference type="Pfam" id="PF04754"/>
    </source>
</evidence>